<accession>A0A6C0K3T1</accession>
<protein>
    <submittedName>
        <fullName evidence="1">Uncharacterized protein</fullName>
    </submittedName>
</protein>
<reference evidence="1" key="1">
    <citation type="journal article" date="2020" name="Nature">
        <title>Giant virus diversity and host interactions through global metagenomics.</title>
        <authorList>
            <person name="Schulz F."/>
            <person name="Roux S."/>
            <person name="Paez-Espino D."/>
            <person name="Jungbluth S."/>
            <person name="Walsh D.A."/>
            <person name="Denef V.J."/>
            <person name="McMahon K.D."/>
            <person name="Konstantinidis K.T."/>
            <person name="Eloe-Fadrosh E.A."/>
            <person name="Kyrpides N.C."/>
            <person name="Woyke T."/>
        </authorList>
    </citation>
    <scope>NUCLEOTIDE SEQUENCE</scope>
    <source>
        <strain evidence="1">GVMAG-S-1101169-75</strain>
    </source>
</reference>
<sequence>MDHVIQFRIKDRVDYRPLGESAWIGATIDSIVEKEEAPYLTLITDSYMVVEKDGSHTDRACVRWEDVFQHIAVAGTHVKEDWRSSFLHLPHPNPYIEFLDPEIGSYRLGKMVHYCSQSDRVCIIFYRSRGVEMECICLPFHSKKLRCAWDFME</sequence>
<dbReference type="AlphaFoldDB" id="A0A6C0K3T1"/>
<name>A0A6C0K3T1_9ZZZZ</name>
<evidence type="ECO:0000313" key="1">
    <source>
        <dbReference type="EMBL" id="QHU11736.1"/>
    </source>
</evidence>
<proteinExistence type="predicted"/>
<dbReference type="EMBL" id="MN740789">
    <property type="protein sequence ID" value="QHU11736.1"/>
    <property type="molecule type" value="Genomic_DNA"/>
</dbReference>
<organism evidence="1">
    <name type="scientific">viral metagenome</name>
    <dbReference type="NCBI Taxonomy" id="1070528"/>
    <lineage>
        <taxon>unclassified sequences</taxon>
        <taxon>metagenomes</taxon>
        <taxon>organismal metagenomes</taxon>
    </lineage>
</organism>